<evidence type="ECO:0000313" key="2">
    <source>
        <dbReference type="EMBL" id="CAB3222808.1"/>
    </source>
</evidence>
<dbReference type="Proteomes" id="UP000494106">
    <property type="component" value="Unassembled WGS sequence"/>
</dbReference>
<feature type="compositionally biased region" description="Basic and acidic residues" evidence="1">
    <location>
        <begin position="73"/>
        <end position="86"/>
    </location>
</feature>
<sequence length="127" mass="15301">MLLIYLFQNIFVPGSKNGGNGGKSVRTKKKRSKTKKKECEQRRRDKIKTDPVAYEAAKAKERERWQKRRAEKKVKTIKDMTPREQRTQRAIWRKEYRDKQQFKKRQEKAMRIATENSPQLPMMNVFK</sequence>
<dbReference type="EMBL" id="CADEBC010000100">
    <property type="protein sequence ID" value="CAB3222808.1"/>
    <property type="molecule type" value="Genomic_DNA"/>
</dbReference>
<evidence type="ECO:0000313" key="3">
    <source>
        <dbReference type="Proteomes" id="UP000494106"/>
    </source>
</evidence>
<proteinExistence type="predicted"/>
<name>A0A8S0YV47_ARCPL</name>
<feature type="region of interest" description="Disordered" evidence="1">
    <location>
        <begin position="65"/>
        <end position="86"/>
    </location>
</feature>
<organism evidence="2 3">
    <name type="scientific">Arctia plantaginis</name>
    <name type="common">Wood tiger moth</name>
    <name type="synonym">Phalaena plantaginis</name>
    <dbReference type="NCBI Taxonomy" id="874455"/>
    <lineage>
        <taxon>Eukaryota</taxon>
        <taxon>Metazoa</taxon>
        <taxon>Ecdysozoa</taxon>
        <taxon>Arthropoda</taxon>
        <taxon>Hexapoda</taxon>
        <taxon>Insecta</taxon>
        <taxon>Pterygota</taxon>
        <taxon>Neoptera</taxon>
        <taxon>Endopterygota</taxon>
        <taxon>Lepidoptera</taxon>
        <taxon>Glossata</taxon>
        <taxon>Ditrysia</taxon>
        <taxon>Noctuoidea</taxon>
        <taxon>Erebidae</taxon>
        <taxon>Arctiinae</taxon>
        <taxon>Arctia</taxon>
    </lineage>
</organism>
<comment type="caution">
    <text evidence="2">The sequence shown here is derived from an EMBL/GenBank/DDBJ whole genome shotgun (WGS) entry which is preliminary data.</text>
</comment>
<dbReference type="AlphaFoldDB" id="A0A8S0YV47"/>
<accession>A0A8S0YV47</accession>
<feature type="compositionally biased region" description="Basic residues" evidence="1">
    <location>
        <begin position="25"/>
        <end position="36"/>
    </location>
</feature>
<feature type="region of interest" description="Disordered" evidence="1">
    <location>
        <begin position="15"/>
        <end position="46"/>
    </location>
</feature>
<keyword evidence="3" id="KW-1185">Reference proteome</keyword>
<feature type="compositionally biased region" description="Basic and acidic residues" evidence="1">
    <location>
        <begin position="37"/>
        <end position="46"/>
    </location>
</feature>
<gene>
    <name evidence="2" type="ORF">APLA_LOCUS1284</name>
</gene>
<reference evidence="2 3" key="1">
    <citation type="submission" date="2020-04" db="EMBL/GenBank/DDBJ databases">
        <authorList>
            <person name="Wallbank WR R."/>
            <person name="Pardo Diaz C."/>
            <person name="Kozak K."/>
            <person name="Martin S."/>
            <person name="Jiggins C."/>
            <person name="Moest M."/>
            <person name="Warren A I."/>
            <person name="Byers J.R.P. K."/>
            <person name="Montejo-Kovacevich G."/>
            <person name="Yen C E."/>
        </authorList>
    </citation>
    <scope>NUCLEOTIDE SEQUENCE [LARGE SCALE GENOMIC DNA]</scope>
</reference>
<evidence type="ECO:0000256" key="1">
    <source>
        <dbReference type="SAM" id="MobiDB-lite"/>
    </source>
</evidence>
<protein>
    <submittedName>
        <fullName evidence="2">Uncharacterized protein</fullName>
    </submittedName>
</protein>